<name>A0A3M6UKV4_POCDA</name>
<keyword evidence="2" id="KW-1185">Reference proteome</keyword>
<dbReference type="EMBL" id="RCHS01001288">
    <property type="protein sequence ID" value="RMX54303.1"/>
    <property type="molecule type" value="Genomic_DNA"/>
</dbReference>
<organism evidence="1 2">
    <name type="scientific">Pocillopora damicornis</name>
    <name type="common">Cauliflower coral</name>
    <name type="synonym">Millepora damicornis</name>
    <dbReference type="NCBI Taxonomy" id="46731"/>
    <lineage>
        <taxon>Eukaryota</taxon>
        <taxon>Metazoa</taxon>
        <taxon>Cnidaria</taxon>
        <taxon>Anthozoa</taxon>
        <taxon>Hexacorallia</taxon>
        <taxon>Scleractinia</taxon>
        <taxon>Astrocoeniina</taxon>
        <taxon>Pocilloporidae</taxon>
        <taxon>Pocillopora</taxon>
    </lineage>
</organism>
<feature type="non-terminal residue" evidence="1">
    <location>
        <position position="1"/>
    </location>
</feature>
<accession>A0A3M6UKV4</accession>
<dbReference type="Proteomes" id="UP000275408">
    <property type="component" value="Unassembled WGS sequence"/>
</dbReference>
<evidence type="ECO:0000313" key="2">
    <source>
        <dbReference type="Proteomes" id="UP000275408"/>
    </source>
</evidence>
<protein>
    <submittedName>
        <fullName evidence="1">Uncharacterized protein</fullName>
    </submittedName>
</protein>
<gene>
    <name evidence="1" type="ORF">pdam_00011985</name>
</gene>
<sequence length="74" mass="8503">LDEHSPFPDEVEIVVPDDRPFKGYIKPKGDLDTPFTKDNIIELRYDNTHMLVVPSKVKHNNSSDAELPSLEEIR</sequence>
<evidence type="ECO:0000313" key="1">
    <source>
        <dbReference type="EMBL" id="RMX54303.1"/>
    </source>
</evidence>
<proteinExistence type="predicted"/>
<reference evidence="1 2" key="1">
    <citation type="journal article" date="2018" name="Sci. Rep.">
        <title>Comparative analysis of the Pocillopora damicornis genome highlights role of immune system in coral evolution.</title>
        <authorList>
            <person name="Cunning R."/>
            <person name="Bay R.A."/>
            <person name="Gillette P."/>
            <person name="Baker A.C."/>
            <person name="Traylor-Knowles N."/>
        </authorList>
    </citation>
    <scope>NUCLEOTIDE SEQUENCE [LARGE SCALE GENOMIC DNA]</scope>
    <source>
        <strain evidence="1">RSMAS</strain>
        <tissue evidence="1">Whole animal</tissue>
    </source>
</reference>
<dbReference type="AlphaFoldDB" id="A0A3M6UKV4"/>
<comment type="caution">
    <text evidence="1">The sequence shown here is derived from an EMBL/GenBank/DDBJ whole genome shotgun (WGS) entry which is preliminary data.</text>
</comment>